<dbReference type="SMART" id="SM00849">
    <property type="entry name" value="Lactamase_B"/>
    <property type="match status" value="1"/>
</dbReference>
<evidence type="ECO:0000259" key="1">
    <source>
        <dbReference type="SMART" id="SM00849"/>
    </source>
</evidence>
<evidence type="ECO:0000313" key="2">
    <source>
        <dbReference type="EMBL" id="TCQ08161.1"/>
    </source>
</evidence>
<dbReference type="PANTHER" id="PTHR46018:SF4">
    <property type="entry name" value="METALLO-HYDROLASE YHFI-RELATED"/>
    <property type="match status" value="1"/>
</dbReference>
<dbReference type="InterPro" id="IPR036866">
    <property type="entry name" value="RibonucZ/Hydroxyglut_hydro"/>
</dbReference>
<sequence length="245" mass="27463">MKLTVLGCYGPYPKARGACSGYLLEDDDSKILIDCGNGVLSKLFAIMSDLNKLDAIFISHLHSDHMGDLLVLRYAIGIGQLMGKVRKSIPIYLPSSPKDEYDKIQFNNAFIRNIINEKTTVKVNNFNVSFKKTDHSVECYAIAFEHSGKRFVYSGDTKVFDGFIDFVRGSDLFLCEASVLEKDRTESMAHLSAKQAAEIALNAGIKRLLLTHLLPEIKPDSLYTEAREVFPYILEMAEEGKGYFI</sequence>
<dbReference type="AlphaFoldDB" id="A0A4R2TW33"/>
<dbReference type="CDD" id="cd07716">
    <property type="entry name" value="RNaseZ_short-form-like_MBL-fold"/>
    <property type="match status" value="1"/>
</dbReference>
<proteinExistence type="predicted"/>
<dbReference type="InterPro" id="IPR001279">
    <property type="entry name" value="Metallo-B-lactamas"/>
</dbReference>
<gene>
    <name evidence="2" type="ORF">EDD79_1001250</name>
</gene>
<dbReference type="GO" id="GO:0042781">
    <property type="term" value="F:3'-tRNA processing endoribonuclease activity"/>
    <property type="evidence" value="ECO:0007669"/>
    <property type="project" value="TreeGrafter"/>
</dbReference>
<protein>
    <submittedName>
        <fullName evidence="2">Ribonuclease BN (tRNA processing enzyme)</fullName>
    </submittedName>
</protein>
<dbReference type="OrthoDB" id="9800940at2"/>
<dbReference type="EMBL" id="SLYC01000001">
    <property type="protein sequence ID" value="TCQ08161.1"/>
    <property type="molecule type" value="Genomic_DNA"/>
</dbReference>
<dbReference type="PANTHER" id="PTHR46018">
    <property type="entry name" value="ZINC PHOSPHODIESTERASE ELAC PROTEIN 1"/>
    <property type="match status" value="1"/>
</dbReference>
<dbReference type="RefSeq" id="WP_132847322.1">
    <property type="nucleotide sequence ID" value="NZ_CP058648.1"/>
</dbReference>
<organism evidence="2 3">
    <name type="scientific">Serpentinicella alkaliphila</name>
    <dbReference type="NCBI Taxonomy" id="1734049"/>
    <lineage>
        <taxon>Bacteria</taxon>
        <taxon>Bacillati</taxon>
        <taxon>Bacillota</taxon>
        <taxon>Clostridia</taxon>
        <taxon>Peptostreptococcales</taxon>
        <taxon>Natronincolaceae</taxon>
        <taxon>Serpentinicella</taxon>
    </lineage>
</organism>
<evidence type="ECO:0000313" key="3">
    <source>
        <dbReference type="Proteomes" id="UP000295504"/>
    </source>
</evidence>
<reference evidence="2 3" key="1">
    <citation type="submission" date="2019-03" db="EMBL/GenBank/DDBJ databases">
        <title>Genomic Encyclopedia of Type Strains, Phase IV (KMG-IV): sequencing the most valuable type-strain genomes for metagenomic binning, comparative biology and taxonomic classification.</title>
        <authorList>
            <person name="Goeker M."/>
        </authorList>
    </citation>
    <scope>NUCLEOTIDE SEQUENCE [LARGE SCALE GENOMIC DNA]</scope>
    <source>
        <strain evidence="2 3">DSM 100013</strain>
    </source>
</reference>
<dbReference type="SUPFAM" id="SSF56281">
    <property type="entry name" value="Metallo-hydrolase/oxidoreductase"/>
    <property type="match status" value="1"/>
</dbReference>
<name>A0A4R2TW33_9FIRM</name>
<keyword evidence="3" id="KW-1185">Reference proteome</keyword>
<dbReference type="Proteomes" id="UP000295504">
    <property type="component" value="Unassembled WGS sequence"/>
</dbReference>
<feature type="domain" description="Metallo-beta-lactamase" evidence="1">
    <location>
        <begin position="18"/>
        <end position="212"/>
    </location>
</feature>
<dbReference type="Pfam" id="PF12706">
    <property type="entry name" value="Lactamase_B_2"/>
    <property type="match status" value="1"/>
</dbReference>
<accession>A0A4R2TW33</accession>
<dbReference type="Gene3D" id="3.60.15.10">
    <property type="entry name" value="Ribonuclease Z/Hydroxyacylglutathione hydrolase-like"/>
    <property type="match status" value="1"/>
</dbReference>
<comment type="caution">
    <text evidence="2">The sequence shown here is derived from an EMBL/GenBank/DDBJ whole genome shotgun (WGS) entry which is preliminary data.</text>
</comment>